<proteinExistence type="predicted"/>
<evidence type="ECO:0000313" key="1">
    <source>
        <dbReference type="EMBL" id="MBZ5486454.1"/>
    </source>
</evidence>
<reference evidence="1" key="1">
    <citation type="submission" date="2020-06" db="EMBL/GenBank/DDBJ databases">
        <title>Whole Genome Sequence of Halomonas aquamarina MB598.</title>
        <authorList>
            <person name="Pervaiz M."/>
            <person name="Fariq A."/>
            <person name="Yasmin A."/>
            <person name="Welch M."/>
        </authorList>
    </citation>
    <scope>NUCLEOTIDE SEQUENCE</scope>
    <source>
        <strain evidence="1">MB598</strain>
    </source>
</reference>
<comment type="caution">
    <text evidence="1">The sequence shown here is derived from an EMBL/GenBank/DDBJ whole genome shotgun (WGS) entry which is preliminary data.</text>
</comment>
<sequence>MTPWAVLLSITLLLVLLISGKVKPAIAFVALAGVYLLAGFIDTSTLLVQYTNPALATLLLLLLVSLALERSPLLDWLSQHLLKGHPKLATARLMCSTALLSAFLNNTAVVAAFLGAITRQQRIAPSRLLIPLSYASILGGITTLVGTSTNLVVNSFHLNASGSELGMFQFSLVGIPVALVTLTVLLWRANALPHHRSEDTEEKLSYFLAADVETESPMVGKSIEENGLRSLDGLYLLEIERKGRLISPVAPDEQLQADDTLVFTGEVSKVQALQRFPGLNLFGHQADNLLATNLVEVVISHESELAGKTLQDVDFRSMFSAGVVGIRRGDKRLEGQLGKIFLRVGDCLLLAVSADFRQHRNLDRNFHLLSGSFTRPQLNRNESLVTLGGFAGVIGLAAANWLPLFHGLLMLLGALLLLKVISMAELRRRFPFELWLIIGSALAIAQALENSGAAALLAHGMEAVFSGYGMYAAFIGCYLLTLVLTETVTNNAAAALAFPIAWSTAQAFGADPLPFVMAVAYGASACFFIPFGYQTHLMVYSPGRYRITDFLRIGLPVSVVYSAAVLIITPLVFPF</sequence>
<dbReference type="Proteomes" id="UP001319846">
    <property type="component" value="Unassembled WGS sequence"/>
</dbReference>
<accession>A0ACC5VRU2</accession>
<evidence type="ECO:0000313" key="2">
    <source>
        <dbReference type="Proteomes" id="UP001319846"/>
    </source>
</evidence>
<keyword evidence="2" id="KW-1185">Reference proteome</keyword>
<dbReference type="EMBL" id="JABYQT010000002">
    <property type="protein sequence ID" value="MBZ5486454.1"/>
    <property type="molecule type" value="Genomic_DNA"/>
</dbReference>
<protein>
    <submittedName>
        <fullName evidence="1">SLC13 family permease</fullName>
    </submittedName>
</protein>
<gene>
    <name evidence="1" type="ORF">HW452_02840</name>
</gene>
<name>A0ACC5VRU2_9GAMM</name>
<organism evidence="1 2">
    <name type="scientific">Vreelandella aquamarina</name>
    <dbReference type="NCBI Taxonomy" id="77097"/>
    <lineage>
        <taxon>Bacteria</taxon>
        <taxon>Pseudomonadati</taxon>
        <taxon>Pseudomonadota</taxon>
        <taxon>Gammaproteobacteria</taxon>
        <taxon>Oceanospirillales</taxon>
        <taxon>Halomonadaceae</taxon>
        <taxon>Vreelandella</taxon>
    </lineage>
</organism>